<evidence type="ECO:0000256" key="1">
    <source>
        <dbReference type="SAM" id="Phobius"/>
    </source>
</evidence>
<gene>
    <name evidence="4" type="ORF">WJX74_003872</name>
</gene>
<feature type="signal peptide" evidence="2">
    <location>
        <begin position="1"/>
        <end position="25"/>
    </location>
</feature>
<feature type="domain" description="Guanylate cyclase" evidence="3">
    <location>
        <begin position="427"/>
        <end position="565"/>
    </location>
</feature>
<dbReference type="PROSITE" id="PS50125">
    <property type="entry name" value="GUANYLATE_CYCLASE_2"/>
    <property type="match status" value="2"/>
</dbReference>
<feature type="chain" id="PRO_5043318135" description="Guanylate cyclase domain-containing protein" evidence="2">
    <location>
        <begin position="26"/>
        <end position="1176"/>
    </location>
</feature>
<comment type="caution">
    <text evidence="4">The sequence shown here is derived from an EMBL/GenBank/DDBJ whole genome shotgun (WGS) entry which is preliminary data.</text>
</comment>
<name>A0AAW1SAD6_9CHLO</name>
<accession>A0AAW1SAD6</accession>
<evidence type="ECO:0000313" key="5">
    <source>
        <dbReference type="Proteomes" id="UP001438707"/>
    </source>
</evidence>
<dbReference type="InterPro" id="IPR029787">
    <property type="entry name" value="Nucleotide_cyclase"/>
</dbReference>
<evidence type="ECO:0000256" key="2">
    <source>
        <dbReference type="SAM" id="SignalP"/>
    </source>
</evidence>
<dbReference type="PANTHER" id="PTHR43081:SF1">
    <property type="entry name" value="ADENYLATE CYCLASE, TERMINAL-DIFFERENTIATION SPECIFIC"/>
    <property type="match status" value="1"/>
</dbReference>
<keyword evidence="2" id="KW-0732">Signal</keyword>
<dbReference type="GO" id="GO:0009190">
    <property type="term" value="P:cyclic nucleotide biosynthetic process"/>
    <property type="evidence" value="ECO:0007669"/>
    <property type="project" value="InterPro"/>
</dbReference>
<dbReference type="SUPFAM" id="SSF55073">
    <property type="entry name" value="Nucleotide cyclase"/>
    <property type="match status" value="2"/>
</dbReference>
<dbReference type="Gene3D" id="3.30.70.1230">
    <property type="entry name" value="Nucleotide cyclase"/>
    <property type="match status" value="2"/>
</dbReference>
<keyword evidence="1" id="KW-1133">Transmembrane helix</keyword>
<organism evidence="4 5">
    <name type="scientific">Apatococcus lobatus</name>
    <dbReference type="NCBI Taxonomy" id="904363"/>
    <lineage>
        <taxon>Eukaryota</taxon>
        <taxon>Viridiplantae</taxon>
        <taxon>Chlorophyta</taxon>
        <taxon>core chlorophytes</taxon>
        <taxon>Trebouxiophyceae</taxon>
        <taxon>Chlorellales</taxon>
        <taxon>Chlorellaceae</taxon>
        <taxon>Apatococcus</taxon>
    </lineage>
</organism>
<dbReference type="AlphaFoldDB" id="A0AAW1SAD6"/>
<keyword evidence="5" id="KW-1185">Reference proteome</keyword>
<keyword evidence="1" id="KW-0472">Membrane</keyword>
<evidence type="ECO:0000313" key="4">
    <source>
        <dbReference type="EMBL" id="KAK9842884.1"/>
    </source>
</evidence>
<evidence type="ECO:0000259" key="3">
    <source>
        <dbReference type="PROSITE" id="PS50125"/>
    </source>
</evidence>
<sequence>MKLISCPLVLAFVLTSRLAPHSVAGQGSFNSTNVFLPTLYSAENDLPDQAAALKNIYYSSGGPQWTPPKLPNLIEYLKSAPPALLSMLLTTPGIPAYQNEQRWINHLWHNASDGISAPLRLALFKIGMAKVQWMTPNTSYCTWVGVICCLTSTDIALYHCSAGLNSIAWLLLPDFGMQGQLPHNLLADLPDLQIIFLPGNPGLIGSFPDMSLEAASYIQVFETSFTGFSQPCSLNSPRWGGSSEEVLVENLSDLNAHKDCLPNFVEFDLSANTRTSLNDLITCPIVKWKIPEKTSSYSTANTTRQRLIGTGTLLELGIYPRMYSFAGCKCYSSDDYTATSFVDKQGERAIECRYTPQARPWVAYVISAAATIGGILVTTVVLTWLFKSSVMRDILVWELNRLKARKAPGTLPLGAGKGLGLVDKEITVIVSDVEGSTDIWEAFPEAMSRALEAHDKLLREILKSHYGYEVTTEGDSFTLSFHDAIDAIGFALHLQERLLEVPWPDEILSNPHACEVLGADGKRLFNGLRVRLAMHTAIPTSVQVHSETKQIEYAGEAVELAECLSRLPAGGQCIISGSTFERILGRLQEIHGLKKQPQALSAWWPGKRDTRSSDTHSIRLPDKRANVTDPTDRLEQVARPSLRLLASDASTMQLISAASSRLTRSFHHHLLGTEDAKVRAGLGLLKPAAGQMDVTIIDQGRFFFLEFDGEHVPTDRPVISGVGALQILPSSLACRSLHFPAINSALQVSPSFFDAPGAAMVQLPGRKISEVQPLSLTIAFCNCCSYKEVAAADLKLAQRALAKYKSCVRTTVRLMAGYECQELNGVYMLAFGSATDAVSWAMLLNLALLEVDWDEDMLANLSLKEVKDAHGRTVLKGMSAAVGIFNGPITKICPHSTTGRADYFGTTVNRASRFLCAAQPGQVLVQTELAHDVANVLQSQTGSRTAGSLAELNYRLLAEDRHKRFASQADAAGLQCSMLKAGDVCASQTTSETLGRTTSNIFRTRSLVPTRSISSSAGFVQNELDTGHLQHDITIEMSANPQQFFRSANSSELQMDSHNNPDLPTGKPFPIAAPSHIPVASTTGQLIPSHLGREANEAHASEAVCVEIFSLGSFTFKGTAGEWQVAQVLPAALAARLALFSHVLKRGKATCTRQDDSRLHSIEMWLPEIAGLRLAR</sequence>
<feature type="transmembrane region" description="Helical" evidence="1">
    <location>
        <begin position="361"/>
        <end position="386"/>
    </location>
</feature>
<dbReference type="InterPro" id="IPR001054">
    <property type="entry name" value="A/G_cyclase"/>
</dbReference>
<dbReference type="Proteomes" id="UP001438707">
    <property type="component" value="Unassembled WGS sequence"/>
</dbReference>
<dbReference type="InterPro" id="IPR050697">
    <property type="entry name" value="Adenylyl/Guanylyl_Cyclase_3/4"/>
</dbReference>
<dbReference type="GO" id="GO:0035556">
    <property type="term" value="P:intracellular signal transduction"/>
    <property type="evidence" value="ECO:0007669"/>
    <property type="project" value="InterPro"/>
</dbReference>
<protein>
    <recommendedName>
        <fullName evidence="3">Guanylate cyclase domain-containing protein</fullName>
    </recommendedName>
</protein>
<dbReference type="CDD" id="cd07302">
    <property type="entry name" value="CHD"/>
    <property type="match status" value="1"/>
</dbReference>
<dbReference type="PANTHER" id="PTHR43081">
    <property type="entry name" value="ADENYLATE CYCLASE, TERMINAL-DIFFERENTIATION SPECIFIC-RELATED"/>
    <property type="match status" value="1"/>
</dbReference>
<proteinExistence type="predicted"/>
<reference evidence="4 5" key="1">
    <citation type="journal article" date="2024" name="Nat. Commun.">
        <title>Phylogenomics reveals the evolutionary origins of lichenization in chlorophyte algae.</title>
        <authorList>
            <person name="Puginier C."/>
            <person name="Libourel C."/>
            <person name="Otte J."/>
            <person name="Skaloud P."/>
            <person name="Haon M."/>
            <person name="Grisel S."/>
            <person name="Petersen M."/>
            <person name="Berrin J.G."/>
            <person name="Delaux P.M."/>
            <person name="Dal Grande F."/>
            <person name="Keller J."/>
        </authorList>
    </citation>
    <scope>NUCLEOTIDE SEQUENCE [LARGE SCALE GENOMIC DNA]</scope>
    <source>
        <strain evidence="4 5">SAG 2145</strain>
    </source>
</reference>
<keyword evidence="1" id="KW-0812">Transmembrane</keyword>
<feature type="domain" description="Guanylate cyclase" evidence="3">
    <location>
        <begin position="777"/>
        <end position="915"/>
    </location>
</feature>
<dbReference type="EMBL" id="JALJOS010000002">
    <property type="protein sequence ID" value="KAK9842884.1"/>
    <property type="molecule type" value="Genomic_DNA"/>
</dbReference>
<dbReference type="SMART" id="SM00044">
    <property type="entry name" value="CYCc"/>
    <property type="match status" value="1"/>
</dbReference>
<dbReference type="Pfam" id="PF00211">
    <property type="entry name" value="Guanylate_cyc"/>
    <property type="match status" value="2"/>
</dbReference>